<dbReference type="InterPro" id="IPR020904">
    <property type="entry name" value="Sc_DH/Rdtase_CS"/>
</dbReference>
<dbReference type="RefSeq" id="WP_092508800.1">
    <property type="nucleotide sequence ID" value="NZ_CAWNQB010000012.1"/>
</dbReference>
<dbReference type="AlphaFoldDB" id="A0A1I3M428"/>
<dbReference type="Gene3D" id="3.40.50.720">
    <property type="entry name" value="NAD(P)-binding Rossmann-like Domain"/>
    <property type="match status" value="1"/>
</dbReference>
<dbReference type="SMART" id="SM00822">
    <property type="entry name" value="PKS_KR"/>
    <property type="match status" value="1"/>
</dbReference>
<reference evidence="7" key="2">
    <citation type="submission" date="2016-10" db="EMBL/GenBank/DDBJ databases">
        <authorList>
            <person name="Varghese N."/>
            <person name="Submissions S."/>
        </authorList>
    </citation>
    <scope>NUCLEOTIDE SEQUENCE [LARGE SCALE GENOMIC DNA]</scope>
    <source>
        <strain evidence="7">DSM 17908</strain>
    </source>
</reference>
<dbReference type="EMBL" id="NITY01000002">
    <property type="protein sequence ID" value="PHM45396.1"/>
    <property type="molecule type" value="Genomic_DNA"/>
</dbReference>
<sequence>MHHANKVWFITGASSGFGKALGELVLAKGDSAVLTARRLEPLQEIAEKYGERALPLQLDVTSPFERARVLKAAFFHFGRIDVLANIAGAGAYGALEEFTSEQIRANMELNFFAAAELSRGILPHMRAQQSGHILNLTSIAGLVAFPGNGLYNASKFALEGFTESLHHEVKPFGVRVTLIEPGAFRTGFAGAAAMKAKGIIADYAPLDAGLDEYFSSQDGQQMGDPVKGMQLVIDMVENDTAPVRLMLGEDAYQLWESAVASRNRDLNTWRKKGIDTAIPGAATNPVQAT</sequence>
<evidence type="ECO:0000313" key="8">
    <source>
        <dbReference type="Proteomes" id="UP000224607"/>
    </source>
</evidence>
<dbReference type="EMBL" id="FORG01000004">
    <property type="protein sequence ID" value="SFI91771.1"/>
    <property type="molecule type" value="Genomic_DNA"/>
</dbReference>
<dbReference type="CDD" id="cd05374">
    <property type="entry name" value="17beta-HSD-like_SDR_c"/>
    <property type="match status" value="1"/>
</dbReference>
<organism evidence="6 7">
    <name type="scientific">Xenorhabdus mauleonii</name>
    <dbReference type="NCBI Taxonomy" id="351675"/>
    <lineage>
        <taxon>Bacteria</taxon>
        <taxon>Pseudomonadati</taxon>
        <taxon>Pseudomonadota</taxon>
        <taxon>Gammaproteobacteria</taxon>
        <taxon>Enterobacterales</taxon>
        <taxon>Morganellaceae</taxon>
        <taxon>Xenorhabdus</taxon>
    </lineage>
</organism>
<dbReference type="InterPro" id="IPR036291">
    <property type="entry name" value="NAD(P)-bd_dom_sf"/>
</dbReference>
<reference evidence="6" key="1">
    <citation type="submission" date="2016-10" db="EMBL/GenBank/DDBJ databases">
        <authorList>
            <person name="de Groot N.N."/>
        </authorList>
    </citation>
    <scope>NUCLEOTIDE SEQUENCE [LARGE SCALE GENOMIC DNA]</scope>
    <source>
        <strain evidence="6">DSM 17908</strain>
    </source>
</reference>
<dbReference type="STRING" id="351675.SAMN05421680_104163"/>
<dbReference type="Proteomes" id="UP000224607">
    <property type="component" value="Unassembled WGS sequence"/>
</dbReference>
<dbReference type="InterPro" id="IPR051911">
    <property type="entry name" value="SDR_oxidoreductase"/>
</dbReference>
<dbReference type="SUPFAM" id="SSF51735">
    <property type="entry name" value="NAD(P)-binding Rossmann-fold domains"/>
    <property type="match status" value="1"/>
</dbReference>
<comment type="similarity">
    <text evidence="1 3">Belongs to the short-chain dehydrogenases/reductases (SDR) family.</text>
</comment>
<accession>A0A1I3M428</accession>
<evidence type="ECO:0000256" key="1">
    <source>
        <dbReference type="ARBA" id="ARBA00006484"/>
    </source>
</evidence>
<dbReference type="PANTHER" id="PTHR43976">
    <property type="entry name" value="SHORT CHAIN DEHYDROGENASE"/>
    <property type="match status" value="1"/>
</dbReference>
<dbReference type="PANTHER" id="PTHR43976:SF16">
    <property type="entry name" value="SHORT-CHAIN DEHYDROGENASE_REDUCTASE FAMILY PROTEIN"/>
    <property type="match status" value="1"/>
</dbReference>
<dbReference type="OrthoDB" id="9810734at2"/>
<dbReference type="Pfam" id="PF00106">
    <property type="entry name" value="adh_short"/>
    <property type="match status" value="1"/>
</dbReference>
<proteinExistence type="inferred from homology"/>
<dbReference type="GO" id="GO:0016491">
    <property type="term" value="F:oxidoreductase activity"/>
    <property type="evidence" value="ECO:0007669"/>
    <property type="project" value="UniProtKB-KW"/>
</dbReference>
<dbReference type="PRINTS" id="PR00080">
    <property type="entry name" value="SDRFAMILY"/>
</dbReference>
<dbReference type="InterPro" id="IPR057326">
    <property type="entry name" value="KR_dom"/>
</dbReference>
<dbReference type="PROSITE" id="PS00061">
    <property type="entry name" value="ADH_SHORT"/>
    <property type="match status" value="1"/>
</dbReference>
<dbReference type="PRINTS" id="PR00081">
    <property type="entry name" value="GDHRDH"/>
</dbReference>
<feature type="domain" description="Ketoreductase" evidence="4">
    <location>
        <begin position="6"/>
        <end position="182"/>
    </location>
</feature>
<name>A0A1I3M428_9GAMM</name>
<gene>
    <name evidence="6" type="ORF">SAMN05421680_104163</name>
    <name evidence="5" type="ORF">Xmau_01046</name>
</gene>
<keyword evidence="8" id="KW-1185">Reference proteome</keyword>
<evidence type="ECO:0000256" key="2">
    <source>
        <dbReference type="ARBA" id="ARBA00023002"/>
    </source>
</evidence>
<evidence type="ECO:0000313" key="7">
    <source>
        <dbReference type="Proteomes" id="UP000198919"/>
    </source>
</evidence>
<keyword evidence="2" id="KW-0560">Oxidoreductase</keyword>
<evidence type="ECO:0000256" key="3">
    <source>
        <dbReference type="RuleBase" id="RU000363"/>
    </source>
</evidence>
<reference evidence="5 8" key="3">
    <citation type="journal article" date="2017" name="Nat. Microbiol.">
        <title>Natural product diversity associated with the nematode symbionts Photorhabdus and Xenorhabdus.</title>
        <authorList>
            <person name="Tobias N.J."/>
            <person name="Wolff H."/>
            <person name="Djahanschiri B."/>
            <person name="Grundmann F."/>
            <person name="Kronenwerth M."/>
            <person name="Shi Y.M."/>
            <person name="Simonyi S."/>
            <person name="Grun P."/>
            <person name="Shapiro-Ilan D."/>
            <person name="Pidot S.J."/>
            <person name="Stinear T.P."/>
            <person name="Ebersberger I."/>
            <person name="Bode H.B."/>
        </authorList>
    </citation>
    <scope>NUCLEOTIDE SEQUENCE [LARGE SCALE GENOMIC DNA]</scope>
    <source>
        <strain evidence="5 8">DSM 17908</strain>
    </source>
</reference>
<evidence type="ECO:0000313" key="5">
    <source>
        <dbReference type="EMBL" id="PHM45396.1"/>
    </source>
</evidence>
<evidence type="ECO:0000259" key="4">
    <source>
        <dbReference type="SMART" id="SM00822"/>
    </source>
</evidence>
<evidence type="ECO:0000313" key="6">
    <source>
        <dbReference type="EMBL" id="SFI91771.1"/>
    </source>
</evidence>
<dbReference type="InterPro" id="IPR002347">
    <property type="entry name" value="SDR_fam"/>
</dbReference>
<protein>
    <submittedName>
        <fullName evidence="5">3-ketoacyl-ACP reductase</fullName>
    </submittedName>
    <submittedName>
        <fullName evidence="6">Short-chain dehydrogenase</fullName>
    </submittedName>
</protein>
<dbReference type="Proteomes" id="UP000198919">
    <property type="component" value="Unassembled WGS sequence"/>
</dbReference>